<dbReference type="Gene3D" id="3.40.395.10">
    <property type="entry name" value="Adenoviral Proteinase, Chain A"/>
    <property type="match status" value="1"/>
</dbReference>
<dbReference type="PANTHER" id="PTHR46896:SF3">
    <property type="entry name" value="FI06413P-RELATED"/>
    <property type="match status" value="1"/>
</dbReference>
<proteinExistence type="inferred from homology"/>
<evidence type="ECO:0000313" key="8">
    <source>
        <dbReference type="Proteomes" id="UP000054144"/>
    </source>
</evidence>
<dbReference type="OrthoDB" id="442460at2759"/>
<protein>
    <recommendedName>
        <fullName evidence="6">Ubiquitin-like protease family profile domain-containing protein</fullName>
    </recommendedName>
</protein>
<dbReference type="InterPro" id="IPR038765">
    <property type="entry name" value="Papain-like_cys_pep_sf"/>
</dbReference>
<reference evidence="7 8" key="1">
    <citation type="journal article" date="2015" name="Fungal Genet. Biol.">
        <title>Evolution of novel wood decay mechanisms in Agaricales revealed by the genome sequences of Fistulina hepatica and Cylindrobasidium torrendii.</title>
        <authorList>
            <person name="Floudas D."/>
            <person name="Held B.W."/>
            <person name="Riley R."/>
            <person name="Nagy L.G."/>
            <person name="Koehler G."/>
            <person name="Ransdell A.S."/>
            <person name="Younus H."/>
            <person name="Chow J."/>
            <person name="Chiniquy J."/>
            <person name="Lipzen A."/>
            <person name="Tritt A."/>
            <person name="Sun H."/>
            <person name="Haridas S."/>
            <person name="LaButti K."/>
            <person name="Ohm R.A."/>
            <person name="Kues U."/>
            <person name="Blanchette R.A."/>
            <person name="Grigoriev I.V."/>
            <person name="Minto R.E."/>
            <person name="Hibbett D.S."/>
        </authorList>
    </citation>
    <scope>NUCLEOTIDE SEQUENCE [LARGE SCALE GENOMIC DNA]</scope>
    <source>
        <strain evidence="7 8">ATCC 64428</strain>
    </source>
</reference>
<accession>A0A0D7A2D6</accession>
<evidence type="ECO:0000313" key="7">
    <source>
        <dbReference type="EMBL" id="KIY45202.1"/>
    </source>
</evidence>
<dbReference type="GO" id="GO:0006508">
    <property type="term" value="P:proteolysis"/>
    <property type="evidence" value="ECO:0007669"/>
    <property type="project" value="UniProtKB-KW"/>
</dbReference>
<organism evidence="7 8">
    <name type="scientific">Fistulina hepatica ATCC 64428</name>
    <dbReference type="NCBI Taxonomy" id="1128425"/>
    <lineage>
        <taxon>Eukaryota</taxon>
        <taxon>Fungi</taxon>
        <taxon>Dikarya</taxon>
        <taxon>Basidiomycota</taxon>
        <taxon>Agaricomycotina</taxon>
        <taxon>Agaricomycetes</taxon>
        <taxon>Agaricomycetidae</taxon>
        <taxon>Agaricales</taxon>
        <taxon>Fistulinaceae</taxon>
        <taxon>Fistulina</taxon>
    </lineage>
</organism>
<keyword evidence="8" id="KW-1185">Reference proteome</keyword>
<feature type="non-terminal residue" evidence="7">
    <location>
        <position position="1"/>
    </location>
</feature>
<dbReference type="Pfam" id="PF02902">
    <property type="entry name" value="Peptidase_C48"/>
    <property type="match status" value="1"/>
</dbReference>
<evidence type="ECO:0000256" key="3">
    <source>
        <dbReference type="ARBA" id="ARBA00022670"/>
    </source>
</evidence>
<dbReference type="Proteomes" id="UP000054144">
    <property type="component" value="Unassembled WGS sequence"/>
</dbReference>
<sequence>ILIYPPNETGAVNITNYDFARLDPCQYINDTLLEFGVKFILKKLETENPSLWRDVHVFSSFFYKKLNVKE</sequence>
<comment type="similarity">
    <text evidence="1">Belongs to the peptidase C48 family.</text>
</comment>
<keyword evidence="2" id="KW-0597">Phosphoprotein</keyword>
<dbReference type="GO" id="GO:0005634">
    <property type="term" value="C:nucleus"/>
    <property type="evidence" value="ECO:0007669"/>
    <property type="project" value="TreeGrafter"/>
</dbReference>
<keyword evidence="3" id="KW-0645">Protease</keyword>
<keyword evidence="5" id="KW-0378">Hydrolase</keyword>
<evidence type="ECO:0000256" key="1">
    <source>
        <dbReference type="ARBA" id="ARBA00005234"/>
    </source>
</evidence>
<dbReference type="AlphaFoldDB" id="A0A0D7A2D6"/>
<dbReference type="GO" id="GO:0070139">
    <property type="term" value="F:SUMO-specific endopeptidase activity"/>
    <property type="evidence" value="ECO:0007669"/>
    <property type="project" value="TreeGrafter"/>
</dbReference>
<dbReference type="PROSITE" id="PS50600">
    <property type="entry name" value="ULP_PROTEASE"/>
    <property type="match status" value="1"/>
</dbReference>
<dbReference type="GO" id="GO:0016926">
    <property type="term" value="P:protein desumoylation"/>
    <property type="evidence" value="ECO:0007669"/>
    <property type="project" value="TreeGrafter"/>
</dbReference>
<dbReference type="EMBL" id="KN882061">
    <property type="protein sequence ID" value="KIY45202.1"/>
    <property type="molecule type" value="Genomic_DNA"/>
</dbReference>
<keyword evidence="4" id="KW-0833">Ubl conjugation pathway</keyword>
<evidence type="ECO:0000256" key="5">
    <source>
        <dbReference type="ARBA" id="ARBA00022801"/>
    </source>
</evidence>
<evidence type="ECO:0000259" key="6">
    <source>
        <dbReference type="PROSITE" id="PS50600"/>
    </source>
</evidence>
<name>A0A0D7A2D6_9AGAR</name>
<dbReference type="PANTHER" id="PTHR46896">
    <property type="entry name" value="SENTRIN-SPECIFIC PROTEASE"/>
    <property type="match status" value="1"/>
</dbReference>
<dbReference type="SUPFAM" id="SSF54001">
    <property type="entry name" value="Cysteine proteinases"/>
    <property type="match status" value="1"/>
</dbReference>
<evidence type="ECO:0000256" key="2">
    <source>
        <dbReference type="ARBA" id="ARBA00022553"/>
    </source>
</evidence>
<evidence type="ECO:0000256" key="4">
    <source>
        <dbReference type="ARBA" id="ARBA00022786"/>
    </source>
</evidence>
<dbReference type="GO" id="GO:0005737">
    <property type="term" value="C:cytoplasm"/>
    <property type="evidence" value="ECO:0007669"/>
    <property type="project" value="TreeGrafter"/>
</dbReference>
<gene>
    <name evidence="7" type="ORF">FISHEDRAFT_49887</name>
</gene>
<feature type="domain" description="Ubiquitin-like protease family profile" evidence="6">
    <location>
        <begin position="12"/>
        <end position="70"/>
    </location>
</feature>
<dbReference type="InterPro" id="IPR051947">
    <property type="entry name" value="Sentrin-specific_protease"/>
</dbReference>
<dbReference type="InterPro" id="IPR003653">
    <property type="entry name" value="Peptidase_C48_C"/>
</dbReference>